<evidence type="ECO:0000313" key="2">
    <source>
        <dbReference type="EMBL" id="SFP94836.1"/>
    </source>
</evidence>
<sequence length="557" mass="66130">MKRIPYGLTDFVRIRTEDWYFVDKTRYIEVLENYPDNYVMFLRPRRFGKTLFLAILDAYYNVQYRDDFDLLFKDTYIHSHKTKEANSYYMLMFNFSVVDTREVERSFLHHIKLKVDSFIRRYGFDIKIDDSPLSTLGNILDYFIEYQSKNLYILIDEYDHFANRLLLQDRKEYLDVVSQKEAVFKQFFTVLKAGTSGNNAPIKRMFITGVTPMTMYDVTSGFNIGRNISLNSAFNEMLGLTEDEVKEMMEYFNVPSKYFELAKEWYDNYQFSKKNDSKIFNTDMISYFVEEYHKENELPRELIDINVRSDYSKLREVIYTNQKLNGNFETLKNLIAGDTIELATIKTDFSGANFKDEDNFKSLLFYLGLVTIKEIKLNTILKIPNETIKRIDIDFLKDSLELEEMFELNVSKLSYLLKEFALNGSLEVFNYLAEEIKRNTGLRDYIQNEQTIKAMFLAYLSLTPYFVVKSELELNKGFADITLKPLNPYVEYFGLVEFKFYHKKNEKPNTIKTLISEAKEQLDKYEKDELVQNFIRDGKKLVKVVLVFRDYELVEVQ</sequence>
<organism evidence="2 3">
    <name type="scientific">Hydrogenimonas thermophila</name>
    <dbReference type="NCBI Taxonomy" id="223786"/>
    <lineage>
        <taxon>Bacteria</taxon>
        <taxon>Pseudomonadati</taxon>
        <taxon>Campylobacterota</taxon>
        <taxon>Epsilonproteobacteria</taxon>
        <taxon>Campylobacterales</taxon>
        <taxon>Hydrogenimonadaceae</taxon>
        <taxon>Hydrogenimonas</taxon>
    </lineage>
</organism>
<dbReference type="STRING" id="223786.SAMN05216234_1627"/>
<dbReference type="Proteomes" id="UP000199227">
    <property type="component" value="Unassembled WGS sequence"/>
</dbReference>
<dbReference type="InterPro" id="IPR012547">
    <property type="entry name" value="PDDEXK_9"/>
</dbReference>
<dbReference type="Pfam" id="PF09820">
    <property type="entry name" value="AAA-ATPase_like"/>
    <property type="match status" value="1"/>
</dbReference>
<gene>
    <name evidence="2" type="ORF">SAMN05216234_1627</name>
</gene>
<dbReference type="RefSeq" id="WP_092914190.1">
    <property type="nucleotide sequence ID" value="NZ_FOXB01000062.1"/>
</dbReference>
<dbReference type="EMBL" id="FOXB01000062">
    <property type="protein sequence ID" value="SFP94836.1"/>
    <property type="molecule type" value="Genomic_DNA"/>
</dbReference>
<dbReference type="AlphaFoldDB" id="A0A1I5UJN7"/>
<dbReference type="PANTHER" id="PTHR34825">
    <property type="entry name" value="CONSERVED PROTEIN, WITH A WEAK D-GALACTARATE DEHYDRATASE/ALTRONATE HYDROLASE DOMAIN"/>
    <property type="match status" value="1"/>
</dbReference>
<dbReference type="OrthoDB" id="9808684at2"/>
<reference evidence="2 3" key="1">
    <citation type="submission" date="2016-10" db="EMBL/GenBank/DDBJ databases">
        <authorList>
            <person name="de Groot N.N."/>
        </authorList>
    </citation>
    <scope>NUCLEOTIDE SEQUENCE [LARGE SCALE GENOMIC DNA]</scope>
    <source>
        <strain evidence="2 3">EP1-55-1</strain>
    </source>
</reference>
<dbReference type="PANTHER" id="PTHR34825:SF2">
    <property type="entry name" value="AAA-ATPASE-LIKE DOMAIN-CONTAINING PROTEIN"/>
    <property type="match status" value="1"/>
</dbReference>
<dbReference type="InterPro" id="IPR027417">
    <property type="entry name" value="P-loop_NTPase"/>
</dbReference>
<dbReference type="Pfam" id="PF08011">
    <property type="entry name" value="PDDEXK_9"/>
    <property type="match status" value="1"/>
</dbReference>
<evidence type="ECO:0000259" key="1">
    <source>
        <dbReference type="Pfam" id="PF09820"/>
    </source>
</evidence>
<proteinExistence type="predicted"/>
<protein>
    <submittedName>
        <fullName evidence="2">PD-(D/E)XK nuclease superfamily protein</fullName>
    </submittedName>
</protein>
<name>A0A1I5UJN7_9BACT</name>
<feature type="domain" description="AAA-ATPase-like" evidence="1">
    <location>
        <begin position="5"/>
        <end position="219"/>
    </location>
</feature>
<dbReference type="InterPro" id="IPR018631">
    <property type="entry name" value="AAA-ATPase-like_dom"/>
</dbReference>
<keyword evidence="3" id="KW-1185">Reference proteome</keyword>
<accession>A0A1I5UJN7</accession>
<dbReference type="Gene3D" id="3.40.50.300">
    <property type="entry name" value="P-loop containing nucleotide triphosphate hydrolases"/>
    <property type="match status" value="1"/>
</dbReference>
<evidence type="ECO:0000313" key="3">
    <source>
        <dbReference type="Proteomes" id="UP000199227"/>
    </source>
</evidence>